<dbReference type="EMBL" id="AP027142">
    <property type="protein sequence ID" value="BDV33356.1"/>
    <property type="molecule type" value="Genomic_DNA"/>
</dbReference>
<sequence length="102" mass="11941">MSICFALNSALSPDQTKERISQAQEKYGDILRYFWISKVGEAESYNREDDAEFGFEPKSTFLIQWNKERSELIRLIPVIFYDIFGKDNVLIRDNNYDVVPPP</sequence>
<gene>
    <name evidence="1" type="ORF">SS37A_08850</name>
</gene>
<organism evidence="1 2">
    <name type="scientific">Methylocystis iwaonis</name>
    <dbReference type="NCBI Taxonomy" id="2885079"/>
    <lineage>
        <taxon>Bacteria</taxon>
        <taxon>Pseudomonadati</taxon>
        <taxon>Pseudomonadota</taxon>
        <taxon>Alphaproteobacteria</taxon>
        <taxon>Hyphomicrobiales</taxon>
        <taxon>Methylocystaceae</taxon>
        <taxon>Methylocystis</taxon>
    </lineage>
</organism>
<evidence type="ECO:0000313" key="2">
    <source>
        <dbReference type="Proteomes" id="UP001317629"/>
    </source>
</evidence>
<dbReference type="Gene3D" id="3.30.70.2920">
    <property type="match status" value="1"/>
</dbReference>
<dbReference type="RefSeq" id="WP_202072918.1">
    <property type="nucleotide sequence ID" value="NZ_AP027142.1"/>
</dbReference>
<reference evidence="1 2" key="1">
    <citation type="journal article" date="2023" name="Int. J. Syst. Evol. Microbiol.">
        <title>Methylocystis iwaonis sp. nov., a type II methane-oxidizing bacterium from surface soil of a rice paddy field in Japan, and emended description of the genus Methylocystis (ex Whittenbury et al. 1970) Bowman et al. 1993.</title>
        <authorList>
            <person name="Kaise H."/>
            <person name="Sawadogo J.B."/>
            <person name="Alam M.S."/>
            <person name="Ueno C."/>
            <person name="Dianou D."/>
            <person name="Shinjo R."/>
            <person name="Asakawa S."/>
        </authorList>
    </citation>
    <scope>NUCLEOTIDE SEQUENCE [LARGE SCALE GENOMIC DNA]</scope>
    <source>
        <strain evidence="1 2">SS37A-Re</strain>
    </source>
</reference>
<accession>A0ABM8E630</accession>
<evidence type="ECO:0000313" key="1">
    <source>
        <dbReference type="EMBL" id="BDV33356.1"/>
    </source>
</evidence>
<dbReference type="InterPro" id="IPR053759">
    <property type="entry name" value="CDI_Immunity_Comp"/>
</dbReference>
<protein>
    <submittedName>
        <fullName evidence="1">Uncharacterized protein</fullName>
    </submittedName>
</protein>
<proteinExistence type="predicted"/>
<keyword evidence="2" id="KW-1185">Reference proteome</keyword>
<name>A0ABM8E630_9HYPH</name>
<dbReference type="Proteomes" id="UP001317629">
    <property type="component" value="Chromosome"/>
</dbReference>